<gene>
    <name evidence="2" type="ORF">HYC85_029565</name>
</gene>
<keyword evidence="3" id="KW-1185">Reference proteome</keyword>
<reference evidence="3" key="1">
    <citation type="journal article" date="2020" name="Nat. Commun.">
        <title>Genome assembly of wild tea tree DASZ reveals pedigree and selection history of tea varieties.</title>
        <authorList>
            <person name="Zhang W."/>
            <person name="Zhang Y."/>
            <person name="Qiu H."/>
            <person name="Guo Y."/>
            <person name="Wan H."/>
            <person name="Zhang X."/>
            <person name="Scossa F."/>
            <person name="Alseekh S."/>
            <person name="Zhang Q."/>
            <person name="Wang P."/>
            <person name="Xu L."/>
            <person name="Schmidt M.H."/>
            <person name="Jia X."/>
            <person name="Li D."/>
            <person name="Zhu A."/>
            <person name="Guo F."/>
            <person name="Chen W."/>
            <person name="Ni D."/>
            <person name="Usadel B."/>
            <person name="Fernie A.R."/>
            <person name="Wen W."/>
        </authorList>
    </citation>
    <scope>NUCLEOTIDE SEQUENCE [LARGE SCALE GENOMIC DNA]</scope>
    <source>
        <strain evidence="3">cv. G240</strain>
    </source>
</reference>
<feature type="region of interest" description="Disordered" evidence="1">
    <location>
        <begin position="68"/>
        <end position="103"/>
    </location>
</feature>
<evidence type="ECO:0000313" key="2">
    <source>
        <dbReference type="EMBL" id="KAF5933394.1"/>
    </source>
</evidence>
<proteinExistence type="predicted"/>
<evidence type="ECO:0000256" key="1">
    <source>
        <dbReference type="SAM" id="MobiDB-lite"/>
    </source>
</evidence>
<feature type="compositionally biased region" description="Polar residues" evidence="1">
    <location>
        <begin position="137"/>
        <end position="147"/>
    </location>
</feature>
<organism evidence="2 3">
    <name type="scientific">Camellia sinensis</name>
    <name type="common">Tea plant</name>
    <name type="synonym">Thea sinensis</name>
    <dbReference type="NCBI Taxonomy" id="4442"/>
    <lineage>
        <taxon>Eukaryota</taxon>
        <taxon>Viridiplantae</taxon>
        <taxon>Streptophyta</taxon>
        <taxon>Embryophyta</taxon>
        <taxon>Tracheophyta</taxon>
        <taxon>Spermatophyta</taxon>
        <taxon>Magnoliopsida</taxon>
        <taxon>eudicotyledons</taxon>
        <taxon>Gunneridae</taxon>
        <taxon>Pentapetalae</taxon>
        <taxon>asterids</taxon>
        <taxon>Ericales</taxon>
        <taxon>Theaceae</taxon>
        <taxon>Camellia</taxon>
    </lineage>
</organism>
<dbReference type="AlphaFoldDB" id="A0A7J7G298"/>
<feature type="region of interest" description="Disordered" evidence="1">
    <location>
        <begin position="134"/>
        <end position="156"/>
    </location>
</feature>
<accession>A0A7J7G298</accession>
<evidence type="ECO:0000313" key="3">
    <source>
        <dbReference type="Proteomes" id="UP000593564"/>
    </source>
</evidence>
<sequence>MLHVITTTVVALTRSRLSEADDSQSIRLLNHRWSDAQASEMLYPPRRRQLQDGLLDNGDFETPPAGGFSNLGLGGRGDEPTAIPSWKTNGTVGTGGGASESRSAEIVSVTLSMDWEIINDLRIDMARLASEKLLRMPNSSAANSPVTNREPGPRDY</sequence>
<comment type="caution">
    <text evidence="2">The sequence shown here is derived from an EMBL/GenBank/DDBJ whole genome shotgun (WGS) entry which is preliminary data.</text>
</comment>
<dbReference type="Proteomes" id="UP000593564">
    <property type="component" value="Unassembled WGS sequence"/>
</dbReference>
<reference evidence="2 3" key="2">
    <citation type="submission" date="2020-07" db="EMBL/GenBank/DDBJ databases">
        <title>Genome assembly of wild tea tree DASZ reveals pedigree and selection history of tea varieties.</title>
        <authorList>
            <person name="Zhang W."/>
        </authorList>
    </citation>
    <scope>NUCLEOTIDE SEQUENCE [LARGE SCALE GENOMIC DNA]</scope>
    <source>
        <strain evidence="3">cv. G240</strain>
        <tissue evidence="2">Leaf</tissue>
    </source>
</reference>
<name>A0A7J7G298_CAMSI</name>
<dbReference type="EMBL" id="JACBKZ010000014">
    <property type="protein sequence ID" value="KAF5933394.1"/>
    <property type="molecule type" value="Genomic_DNA"/>
</dbReference>
<protein>
    <submittedName>
        <fullName evidence="2">Uncharacterized protein</fullName>
    </submittedName>
</protein>